<dbReference type="NCBIfam" id="NF010223">
    <property type="entry name" value="PRK13679.1"/>
    <property type="match status" value="1"/>
</dbReference>
<dbReference type="RefSeq" id="WP_107583429.1">
    <property type="nucleotide sequence ID" value="NZ_PZJJ01000002.1"/>
</dbReference>
<reference evidence="3 4" key="1">
    <citation type="submission" date="2018-03" db="EMBL/GenBank/DDBJ databases">
        <title>Alkalicoccus saliphilus sp. nov., isolated from a mineral pool.</title>
        <authorList>
            <person name="Zhao B."/>
        </authorList>
    </citation>
    <scope>NUCLEOTIDE SEQUENCE [LARGE SCALE GENOMIC DNA]</scope>
    <source>
        <strain evidence="3 4">6AG</strain>
    </source>
</reference>
<dbReference type="InterPro" id="IPR009097">
    <property type="entry name" value="Cyclic_Pdiesterase"/>
</dbReference>
<accession>A0A2T4UA31</accession>
<dbReference type="PANTHER" id="PTHR40037:SF1">
    <property type="entry name" value="PHOSPHOESTERASE SAOUHSC_00951-RELATED"/>
    <property type="match status" value="1"/>
</dbReference>
<dbReference type="SUPFAM" id="SSF55144">
    <property type="entry name" value="LigT-like"/>
    <property type="match status" value="1"/>
</dbReference>
<evidence type="ECO:0000256" key="1">
    <source>
        <dbReference type="ARBA" id="ARBA00022801"/>
    </source>
</evidence>
<dbReference type="InterPro" id="IPR022932">
    <property type="entry name" value="YjcG"/>
</dbReference>
<dbReference type="AlphaFoldDB" id="A0A2T4UA31"/>
<feature type="short sequence motif" description="HXTX 2" evidence="2">
    <location>
        <begin position="115"/>
        <end position="118"/>
    </location>
</feature>
<evidence type="ECO:0000256" key="2">
    <source>
        <dbReference type="HAMAP-Rule" id="MF_01444"/>
    </source>
</evidence>
<protein>
    <recommendedName>
        <fullName evidence="2">Putative phosphoesterase C6Y45_02400</fullName>
        <ecNumber evidence="2">3.1.-.-</ecNumber>
    </recommendedName>
</protein>
<dbReference type="InterPro" id="IPR050580">
    <property type="entry name" value="2H_phosphoesterase_YjcG-like"/>
</dbReference>
<name>A0A2T4UA31_9BACI</name>
<comment type="similarity">
    <text evidence="2">Belongs to the 2H phosphoesterase superfamily. YjcG family.</text>
</comment>
<dbReference type="Proteomes" id="UP000240509">
    <property type="component" value="Unassembled WGS sequence"/>
</dbReference>
<dbReference type="Pfam" id="PF13563">
    <property type="entry name" value="2_5_RNA_ligase2"/>
    <property type="match status" value="1"/>
</dbReference>
<dbReference type="Gene3D" id="3.90.1140.10">
    <property type="entry name" value="Cyclic phosphodiesterase"/>
    <property type="match status" value="1"/>
</dbReference>
<gene>
    <name evidence="3" type="ORF">C6Y45_02400</name>
</gene>
<dbReference type="PANTHER" id="PTHR40037">
    <property type="entry name" value="PHOSPHOESTERASE YJCG-RELATED"/>
    <property type="match status" value="1"/>
</dbReference>
<comment type="caution">
    <text evidence="3">The sequence shown here is derived from an EMBL/GenBank/DDBJ whole genome shotgun (WGS) entry which is preliminary data.</text>
</comment>
<feature type="active site" description="Proton donor" evidence="2">
    <location>
        <position position="34"/>
    </location>
</feature>
<keyword evidence="4" id="KW-1185">Reference proteome</keyword>
<dbReference type="OrthoDB" id="1524661at2"/>
<feature type="active site" description="Proton acceptor" evidence="2">
    <location>
        <position position="115"/>
    </location>
</feature>
<evidence type="ECO:0000313" key="4">
    <source>
        <dbReference type="Proteomes" id="UP000240509"/>
    </source>
</evidence>
<keyword evidence="1 2" id="KW-0378">Hydrolase</keyword>
<evidence type="ECO:0000313" key="3">
    <source>
        <dbReference type="EMBL" id="PTL40251.1"/>
    </source>
</evidence>
<dbReference type="EC" id="3.1.-.-" evidence="2"/>
<feature type="short sequence motif" description="HXTX 1" evidence="2">
    <location>
        <begin position="34"/>
        <end position="37"/>
    </location>
</feature>
<proteinExistence type="inferred from homology"/>
<dbReference type="EMBL" id="PZJJ01000002">
    <property type="protein sequence ID" value="PTL40251.1"/>
    <property type="molecule type" value="Genomic_DNA"/>
</dbReference>
<dbReference type="HAMAP" id="MF_01444">
    <property type="entry name" value="2H_phosphoesterase_YjcG"/>
    <property type="match status" value="1"/>
</dbReference>
<dbReference type="GO" id="GO:0016788">
    <property type="term" value="F:hydrolase activity, acting on ester bonds"/>
    <property type="evidence" value="ECO:0007669"/>
    <property type="project" value="UniProtKB-UniRule"/>
</dbReference>
<organism evidence="3 4">
    <name type="scientific">Alkalicoccus saliphilus</name>
    <dbReference type="NCBI Taxonomy" id="200989"/>
    <lineage>
        <taxon>Bacteria</taxon>
        <taxon>Bacillati</taxon>
        <taxon>Bacillota</taxon>
        <taxon>Bacilli</taxon>
        <taxon>Bacillales</taxon>
        <taxon>Bacillaceae</taxon>
        <taxon>Alkalicoccus</taxon>
    </lineage>
</organism>
<sequence>MKYGIAVFPSRKLQDLANSYRKRYDTKYSMIPPHLTLKDPFPVEESELEGLVREIRKTAKECRPFKLEIIKYSSFYPVTNTLYMKAAENKELIELQESLDKGPLERKREHPFIPHITIGQEMDYDELSDVFGRLKLETIHHEELIDRFSLLYQLENGAWTVHETFLLGEDNE</sequence>